<keyword evidence="2 5" id="KW-0812">Transmembrane</keyword>
<dbReference type="GO" id="GO:0016020">
    <property type="term" value="C:membrane"/>
    <property type="evidence" value="ECO:0007669"/>
    <property type="project" value="UniProtKB-SubCell"/>
</dbReference>
<protein>
    <submittedName>
        <fullName evidence="7">Sterol desaturase/sphingolipid hydroxylase, fatty acid hydroxylase superfamily</fullName>
    </submittedName>
</protein>
<evidence type="ECO:0000313" key="7">
    <source>
        <dbReference type="EMBL" id="SEM61904.1"/>
    </source>
</evidence>
<dbReference type="RefSeq" id="WP_091206383.1">
    <property type="nucleotide sequence ID" value="NZ_FOCL01000001.1"/>
</dbReference>
<evidence type="ECO:0000256" key="3">
    <source>
        <dbReference type="ARBA" id="ARBA00022989"/>
    </source>
</evidence>
<feature type="transmembrane region" description="Helical" evidence="5">
    <location>
        <begin position="6"/>
        <end position="33"/>
    </location>
</feature>
<dbReference type="GO" id="GO:0008610">
    <property type="term" value="P:lipid biosynthetic process"/>
    <property type="evidence" value="ECO:0007669"/>
    <property type="project" value="InterPro"/>
</dbReference>
<feature type="transmembrane region" description="Helical" evidence="5">
    <location>
        <begin position="95"/>
        <end position="114"/>
    </location>
</feature>
<name>A0A1H7ZVX9_9SPHI</name>
<feature type="transmembrane region" description="Helical" evidence="5">
    <location>
        <begin position="53"/>
        <end position="75"/>
    </location>
</feature>
<dbReference type="AlphaFoldDB" id="A0A1H7ZVX9"/>
<reference evidence="8" key="1">
    <citation type="submission" date="2016-10" db="EMBL/GenBank/DDBJ databases">
        <authorList>
            <person name="Varghese N."/>
            <person name="Submissions S."/>
        </authorList>
    </citation>
    <scope>NUCLEOTIDE SEQUENCE [LARGE SCALE GENOMIC DNA]</scope>
    <source>
        <strain evidence="8">Gh-48</strain>
    </source>
</reference>
<dbReference type="Proteomes" id="UP000198942">
    <property type="component" value="Unassembled WGS sequence"/>
</dbReference>
<keyword evidence="4 5" id="KW-0472">Membrane</keyword>
<sequence length="266" mass="31556">MSQAAKIFMTIFSISIVRYFLVAGIPFFLFYRLLEIRFLSSKIQRSKAARKDFFREIIHSLQTTIVFTLIGYIILYTPVIKITQVYANVNYYPIWWIPVSLVLCLIVHDTYFYWMHRVLHHPKIFRYTHLLHHRSTNPSPWASYSFSIAEAFAEGLVLFIITIIMPLHTITLTLFVVVGFMINVYGHLGYEIVPQGFRNTLLFKITNTSVFHNLHHRKFKGNYGLYFRFWDHMMGTEHVDYVKEFDKIQQSRFYENEANKNIGNTV</sequence>
<evidence type="ECO:0000256" key="2">
    <source>
        <dbReference type="ARBA" id="ARBA00022692"/>
    </source>
</evidence>
<dbReference type="EMBL" id="FOCL01000001">
    <property type="protein sequence ID" value="SEM61904.1"/>
    <property type="molecule type" value="Genomic_DNA"/>
</dbReference>
<evidence type="ECO:0000256" key="5">
    <source>
        <dbReference type="SAM" id="Phobius"/>
    </source>
</evidence>
<evidence type="ECO:0000256" key="1">
    <source>
        <dbReference type="ARBA" id="ARBA00004370"/>
    </source>
</evidence>
<dbReference type="PANTHER" id="PTHR11863">
    <property type="entry name" value="STEROL DESATURASE"/>
    <property type="match status" value="1"/>
</dbReference>
<keyword evidence="3 5" id="KW-1133">Transmembrane helix</keyword>
<feature type="domain" description="Fatty acid hydroxylase" evidence="6">
    <location>
        <begin position="102"/>
        <end position="236"/>
    </location>
</feature>
<evidence type="ECO:0000313" key="8">
    <source>
        <dbReference type="Proteomes" id="UP000198942"/>
    </source>
</evidence>
<dbReference type="InterPro" id="IPR006694">
    <property type="entry name" value="Fatty_acid_hydroxylase"/>
</dbReference>
<dbReference type="STRING" id="551995.SAMN05192574_101200"/>
<dbReference type="Pfam" id="PF04116">
    <property type="entry name" value="FA_hydroxylase"/>
    <property type="match status" value="1"/>
</dbReference>
<dbReference type="OrthoDB" id="9770329at2"/>
<evidence type="ECO:0000256" key="4">
    <source>
        <dbReference type="ARBA" id="ARBA00023136"/>
    </source>
</evidence>
<comment type="subcellular location">
    <subcellularLocation>
        <location evidence="1">Membrane</location>
    </subcellularLocation>
</comment>
<organism evidence="7 8">
    <name type="scientific">Mucilaginibacter gossypiicola</name>
    <dbReference type="NCBI Taxonomy" id="551995"/>
    <lineage>
        <taxon>Bacteria</taxon>
        <taxon>Pseudomonadati</taxon>
        <taxon>Bacteroidota</taxon>
        <taxon>Sphingobacteriia</taxon>
        <taxon>Sphingobacteriales</taxon>
        <taxon>Sphingobacteriaceae</taxon>
        <taxon>Mucilaginibacter</taxon>
    </lineage>
</organism>
<dbReference type="GO" id="GO:0005506">
    <property type="term" value="F:iron ion binding"/>
    <property type="evidence" value="ECO:0007669"/>
    <property type="project" value="InterPro"/>
</dbReference>
<gene>
    <name evidence="7" type="ORF">SAMN05192574_101200</name>
</gene>
<keyword evidence="8" id="KW-1185">Reference proteome</keyword>
<evidence type="ECO:0000259" key="6">
    <source>
        <dbReference type="Pfam" id="PF04116"/>
    </source>
</evidence>
<dbReference type="GO" id="GO:0016491">
    <property type="term" value="F:oxidoreductase activity"/>
    <property type="evidence" value="ECO:0007669"/>
    <property type="project" value="InterPro"/>
</dbReference>
<dbReference type="InterPro" id="IPR050307">
    <property type="entry name" value="Sterol_Desaturase_Related"/>
</dbReference>
<accession>A0A1H7ZVX9</accession>
<proteinExistence type="predicted"/>